<evidence type="ECO:0000256" key="2">
    <source>
        <dbReference type="ARBA" id="ARBA00022840"/>
    </source>
</evidence>
<dbReference type="CDD" id="cd17933">
    <property type="entry name" value="DEXSc_RecD-like"/>
    <property type="match status" value="1"/>
</dbReference>
<dbReference type="HAMAP" id="MF_01488">
    <property type="entry name" value="RecD2"/>
    <property type="match status" value="1"/>
</dbReference>
<feature type="binding site" evidence="3">
    <location>
        <begin position="368"/>
        <end position="372"/>
    </location>
    <ligand>
        <name>ATP</name>
        <dbReference type="ChEBI" id="CHEBI:30616"/>
    </ligand>
</feature>
<dbReference type="InterPro" id="IPR027785">
    <property type="entry name" value="UvrD-like_helicase_C"/>
</dbReference>
<feature type="domain" description="UvrD-like helicase C-terminal" evidence="4">
    <location>
        <begin position="679"/>
        <end position="726"/>
    </location>
</feature>
<dbReference type="InterPro" id="IPR029493">
    <property type="entry name" value="RecD2-like_HHH"/>
</dbReference>
<evidence type="ECO:0000256" key="1">
    <source>
        <dbReference type="ARBA" id="ARBA00022741"/>
    </source>
</evidence>
<dbReference type="GeneID" id="93709379"/>
<dbReference type="EC" id="5.6.2.3" evidence="3"/>
<evidence type="ECO:0000259" key="6">
    <source>
        <dbReference type="Pfam" id="PF18335"/>
    </source>
</evidence>
<dbReference type="CDD" id="cd18809">
    <property type="entry name" value="SF1_C_RecD"/>
    <property type="match status" value="1"/>
</dbReference>
<feature type="domain" description="ATP-dependent RecD2 DNA helicase OB-fold" evidence="7">
    <location>
        <begin position="17"/>
        <end position="94"/>
    </location>
</feature>
<keyword evidence="9" id="KW-1185">Reference proteome</keyword>
<comment type="function">
    <text evidence="3">DNA-dependent ATPase and ATP-dependent 5'-3' DNA helicase. Has no activity on blunt DNA or DNA with 3'-overhangs, requires at least 10 bases of 5'-ssDNA for helicase activity.</text>
</comment>
<dbReference type="PANTHER" id="PTHR43788:SF6">
    <property type="entry name" value="DNA HELICASE B"/>
    <property type="match status" value="1"/>
</dbReference>
<dbReference type="InterPro" id="IPR041451">
    <property type="entry name" value="RecD2_SH13"/>
</dbReference>
<dbReference type="Gene3D" id="1.10.10.2220">
    <property type="match status" value="1"/>
</dbReference>
<gene>
    <name evidence="3" type="primary">recD2</name>
    <name evidence="8" type="ORF">SAMN02745910_00610</name>
</gene>
<dbReference type="Pfam" id="PF13245">
    <property type="entry name" value="AAA_19"/>
    <property type="match status" value="1"/>
</dbReference>
<comment type="caution">
    <text evidence="8">The sequence shown here is derived from an EMBL/GenBank/DDBJ whole genome shotgun (WGS) entry which is preliminary data.</text>
</comment>
<feature type="domain" description="ATP-dependent RecD2 DNA helicase SH3" evidence="6">
    <location>
        <begin position="592"/>
        <end position="662"/>
    </location>
</feature>
<name>A0A1I5WK37_9BACI</name>
<organism evidence="8 9">
    <name type="scientific">Priestia endophytica DSM 13796</name>
    <dbReference type="NCBI Taxonomy" id="1121089"/>
    <lineage>
        <taxon>Bacteria</taxon>
        <taxon>Bacillati</taxon>
        <taxon>Bacillota</taxon>
        <taxon>Bacilli</taxon>
        <taxon>Bacillales</taxon>
        <taxon>Bacillaceae</taxon>
        <taxon>Priestia</taxon>
    </lineage>
</organism>
<evidence type="ECO:0000259" key="4">
    <source>
        <dbReference type="Pfam" id="PF13538"/>
    </source>
</evidence>
<reference evidence="8 9" key="1">
    <citation type="submission" date="2016-10" db="EMBL/GenBank/DDBJ databases">
        <authorList>
            <person name="Varghese N."/>
            <person name="Submissions S."/>
        </authorList>
    </citation>
    <scope>NUCLEOTIDE SEQUENCE [LARGE SCALE GENOMIC DNA]</scope>
    <source>
        <strain evidence="8 9">DSM 13796</strain>
    </source>
</reference>
<dbReference type="RefSeq" id="WP_061802069.1">
    <property type="nucleotide sequence ID" value="NZ_FOXX01000001.1"/>
</dbReference>
<comment type="catalytic activity">
    <reaction evidence="3">
        <text>ATP + H2O = ADP + phosphate + H(+)</text>
        <dbReference type="Rhea" id="RHEA:13065"/>
        <dbReference type="ChEBI" id="CHEBI:15377"/>
        <dbReference type="ChEBI" id="CHEBI:15378"/>
        <dbReference type="ChEBI" id="CHEBI:30616"/>
        <dbReference type="ChEBI" id="CHEBI:43474"/>
        <dbReference type="ChEBI" id="CHEBI:456216"/>
        <dbReference type="EC" id="5.6.2.3"/>
    </reaction>
</comment>
<dbReference type="EMBL" id="FOXX01000001">
    <property type="protein sequence ID" value="SFQ20069.1"/>
    <property type="molecule type" value="Genomic_DNA"/>
</dbReference>
<comment type="similarity">
    <text evidence="3">Belongs to the RecD family. RecD2 subfamily.</text>
</comment>
<dbReference type="InterPro" id="IPR006345">
    <property type="entry name" value="RecD2"/>
</dbReference>
<evidence type="ECO:0000313" key="9">
    <source>
        <dbReference type="Proteomes" id="UP000182762"/>
    </source>
</evidence>
<keyword evidence="3" id="KW-0378">Hydrolase</keyword>
<keyword evidence="1 3" id="KW-0547">Nucleotide-binding</keyword>
<dbReference type="PANTHER" id="PTHR43788">
    <property type="entry name" value="DNA2/NAM7 HELICASE FAMILY MEMBER"/>
    <property type="match status" value="1"/>
</dbReference>
<dbReference type="Proteomes" id="UP000182762">
    <property type="component" value="Unassembled WGS sequence"/>
</dbReference>
<keyword evidence="2 3" id="KW-0067">ATP-binding</keyword>
<evidence type="ECO:0000259" key="7">
    <source>
        <dbReference type="Pfam" id="PF23139"/>
    </source>
</evidence>
<dbReference type="InterPro" id="IPR027417">
    <property type="entry name" value="P-loop_NTPase"/>
</dbReference>
<accession>A0A1I5WK37</accession>
<dbReference type="Gene3D" id="2.30.30.940">
    <property type="match status" value="1"/>
</dbReference>
<proteinExistence type="inferred from homology"/>
<dbReference type="Pfam" id="PF14490">
    <property type="entry name" value="HHH_RecD2"/>
    <property type="match status" value="1"/>
</dbReference>
<keyword evidence="3" id="KW-0413">Isomerase</keyword>
<evidence type="ECO:0000259" key="5">
    <source>
        <dbReference type="Pfam" id="PF14490"/>
    </source>
</evidence>
<dbReference type="InterPro" id="IPR055446">
    <property type="entry name" value="RecD2_N_OB"/>
</dbReference>
<sequence>MQEELKNVVDKSDDRPFVKGKISATIFHNEDNLYTVAKISVGETNVHISDDNLTVTGYLPPLHEGERYTFYGQLKEHPRFGWQFQADMFQKELPHSREGVISYLSSDLFKGIGKKTAEKIVDTLGDQAILRILQDRENLRDVANLSSEKADALYEALVENRGLEDVMIKLSQYGFGPQLSMKIFQTYKHEALQIINENPYQLVEDIDGIGFKRADELGGKLGIKGAHPDRIRAGLAFVVEKQCVQDGHTYLSQTQLFDWTVELLRSDEEIKEEDLEQGLAALTKEKKLFVKEERIYIPSLYYAEKGIVNVIEDLLAQTQYEDQFPESEFLLALGELEERLDIQYAPSQREAIQKALMSPMMVLTGGPGTGKTTVIKGIVELYAELHGCSLDPTSYKKDEPFPVLLVAPTGRAAKRMSEATGLPAVTIHRLLKWNGQEGFDHDEEDPIKGRLLIVDEVSMVDTWLAHQLFRALPEDMQVVLVGDEDQLPSVGPGQVLTDLLTSDIVPVVRLVDIYRQEEGSSIIELAHMIKDGKMPDDIRKPQGDRSFLTCHQGQITEVVKQVCQNAIKKGFTARDIQVLAPMYKGNAGIDHLNVALQELFNPSSHKRREIQYGSVSYRVGDKVLQLVNQPESNVFNGDIGEIVSVFYAKENTEKQDMLVISFDGNEVSYTKADFNQITHAYCCSIHKSQGSEFPIVVLPVVRSYYRMLKRNLIYTAITRSKQFLILCGEEEALKIGISRADDGKRQTTLASFLKADEQEWNENEAPFMKDAMIGMENVTPYDFMEAD</sequence>
<keyword evidence="3" id="KW-0238">DNA-binding</keyword>
<dbReference type="Gene3D" id="3.40.50.300">
    <property type="entry name" value="P-loop containing nucleotide triphosphate hydrolases"/>
    <property type="match status" value="2"/>
</dbReference>
<keyword evidence="3" id="KW-0347">Helicase</keyword>
<dbReference type="NCBIfam" id="TIGR01448">
    <property type="entry name" value="recD_rel"/>
    <property type="match status" value="1"/>
</dbReference>
<dbReference type="Pfam" id="PF23139">
    <property type="entry name" value="OB_YrrC"/>
    <property type="match status" value="1"/>
</dbReference>
<dbReference type="Pfam" id="PF13538">
    <property type="entry name" value="UvrD_C_2"/>
    <property type="match status" value="1"/>
</dbReference>
<feature type="domain" description="ATP-dependent RecD2 DNA helicase-like helix-hairpin-helix" evidence="5">
    <location>
        <begin position="159"/>
        <end position="250"/>
    </location>
</feature>
<dbReference type="InterPro" id="IPR050534">
    <property type="entry name" value="Coronavir_polyprotein_1ab"/>
</dbReference>
<dbReference type="SUPFAM" id="SSF52540">
    <property type="entry name" value="P-loop containing nucleoside triphosphate hydrolases"/>
    <property type="match status" value="1"/>
</dbReference>
<dbReference type="Pfam" id="PF18335">
    <property type="entry name" value="SH3_13"/>
    <property type="match status" value="1"/>
</dbReference>
<evidence type="ECO:0000313" key="8">
    <source>
        <dbReference type="EMBL" id="SFQ20069.1"/>
    </source>
</evidence>
<evidence type="ECO:0000256" key="3">
    <source>
        <dbReference type="HAMAP-Rule" id="MF_01488"/>
    </source>
</evidence>
<protein>
    <recommendedName>
        <fullName evidence="3">ATP-dependent RecD2 DNA helicase</fullName>
        <ecNumber evidence="3">5.6.2.3</ecNumber>
    </recommendedName>
    <alternativeName>
        <fullName evidence="3">DNA 5'-3' helicase subunit RecD2</fullName>
    </alternativeName>
</protein>